<organism evidence="2">
    <name type="scientific">Anopheles marajoara</name>
    <dbReference type="NCBI Taxonomy" id="58244"/>
    <lineage>
        <taxon>Eukaryota</taxon>
        <taxon>Metazoa</taxon>
        <taxon>Ecdysozoa</taxon>
        <taxon>Arthropoda</taxon>
        <taxon>Hexapoda</taxon>
        <taxon>Insecta</taxon>
        <taxon>Pterygota</taxon>
        <taxon>Neoptera</taxon>
        <taxon>Endopterygota</taxon>
        <taxon>Diptera</taxon>
        <taxon>Nematocera</taxon>
        <taxon>Culicoidea</taxon>
        <taxon>Culicidae</taxon>
        <taxon>Anophelinae</taxon>
        <taxon>Anopheles</taxon>
    </lineage>
</organism>
<evidence type="ECO:0000256" key="1">
    <source>
        <dbReference type="SAM" id="SignalP"/>
    </source>
</evidence>
<feature type="signal peptide" evidence="1">
    <location>
        <begin position="1"/>
        <end position="17"/>
    </location>
</feature>
<keyword evidence="1" id="KW-0732">Signal</keyword>
<name>A0A2M4CFM6_9DIPT</name>
<dbReference type="AlphaFoldDB" id="A0A2M4CFM6"/>
<reference evidence="2" key="1">
    <citation type="submission" date="2018-01" db="EMBL/GenBank/DDBJ databases">
        <title>An insight into the sialome of Amazonian anophelines.</title>
        <authorList>
            <person name="Ribeiro J.M."/>
            <person name="Scarpassa V."/>
            <person name="Calvo E."/>
        </authorList>
    </citation>
    <scope>NUCLEOTIDE SEQUENCE</scope>
    <source>
        <tissue evidence="2">Salivary glands</tissue>
    </source>
</reference>
<protein>
    <submittedName>
        <fullName evidence="2">Putative secreted protein</fullName>
    </submittedName>
</protein>
<dbReference type="EMBL" id="GGFJ01014983">
    <property type="protein sequence ID" value="MBW64124.1"/>
    <property type="molecule type" value="Transcribed_RNA"/>
</dbReference>
<evidence type="ECO:0000313" key="2">
    <source>
        <dbReference type="EMBL" id="MBW64124.1"/>
    </source>
</evidence>
<feature type="chain" id="PRO_5014999167" evidence="1">
    <location>
        <begin position="18"/>
        <end position="66"/>
    </location>
</feature>
<sequence length="66" mass="7299">MSVGLAWLAGLLASILCPPSDHPTDTAREYFCVCQETARFPVTFPWTFPPRARGSAVYVLLGFLRP</sequence>
<accession>A0A2M4CFM6</accession>
<proteinExistence type="predicted"/>